<evidence type="ECO:0000313" key="5">
    <source>
        <dbReference type="EMBL" id="TXJ55826.1"/>
    </source>
</evidence>
<dbReference type="Gene3D" id="1.10.287.1120">
    <property type="entry name" value="Bipartite methylase S protein"/>
    <property type="match status" value="1"/>
</dbReference>
<evidence type="ECO:0000259" key="4">
    <source>
        <dbReference type="Pfam" id="PF01420"/>
    </source>
</evidence>
<proteinExistence type="inferred from homology"/>
<organism evidence="5 6">
    <name type="scientific">Brachyspira aalborgi</name>
    <dbReference type="NCBI Taxonomy" id="29522"/>
    <lineage>
        <taxon>Bacteria</taxon>
        <taxon>Pseudomonadati</taxon>
        <taxon>Spirochaetota</taxon>
        <taxon>Spirochaetia</taxon>
        <taxon>Brachyspirales</taxon>
        <taxon>Brachyspiraceae</taxon>
        <taxon>Brachyspira</taxon>
    </lineage>
</organism>
<dbReference type="Pfam" id="PF01420">
    <property type="entry name" value="Methylase_S"/>
    <property type="match status" value="1"/>
</dbReference>
<dbReference type="GO" id="GO:0009307">
    <property type="term" value="P:DNA restriction-modification system"/>
    <property type="evidence" value="ECO:0007669"/>
    <property type="project" value="UniProtKB-KW"/>
</dbReference>
<dbReference type="InterPro" id="IPR044946">
    <property type="entry name" value="Restrct_endonuc_typeI_TRD_sf"/>
</dbReference>
<dbReference type="Gene3D" id="3.90.220.20">
    <property type="entry name" value="DNA methylase specificity domains"/>
    <property type="match status" value="1"/>
</dbReference>
<dbReference type="GO" id="GO:0003677">
    <property type="term" value="F:DNA binding"/>
    <property type="evidence" value="ECO:0007669"/>
    <property type="project" value="UniProtKB-KW"/>
</dbReference>
<keyword evidence="3" id="KW-0238">DNA-binding</keyword>
<accession>A0A5C8G1M4</accession>
<dbReference type="RefSeq" id="WP_147529398.1">
    <property type="nucleotide sequence ID" value="NZ_SAYJ01000018.1"/>
</dbReference>
<dbReference type="EMBL" id="SAYJ01000018">
    <property type="protein sequence ID" value="TXJ55826.1"/>
    <property type="molecule type" value="Genomic_DNA"/>
</dbReference>
<evidence type="ECO:0000256" key="1">
    <source>
        <dbReference type="ARBA" id="ARBA00010923"/>
    </source>
</evidence>
<gene>
    <name evidence="5" type="ORF">EPJ67_09695</name>
</gene>
<dbReference type="Proteomes" id="UP000325013">
    <property type="component" value="Unassembled WGS sequence"/>
</dbReference>
<protein>
    <recommendedName>
        <fullName evidence="4">Type I restriction modification DNA specificity domain-containing protein</fullName>
    </recommendedName>
</protein>
<evidence type="ECO:0000313" key="6">
    <source>
        <dbReference type="Proteomes" id="UP000325013"/>
    </source>
</evidence>
<feature type="domain" description="Type I restriction modification DNA specificity" evidence="4">
    <location>
        <begin position="5"/>
        <end position="183"/>
    </location>
</feature>
<keyword evidence="2" id="KW-0680">Restriction system</keyword>
<evidence type="ECO:0000256" key="3">
    <source>
        <dbReference type="ARBA" id="ARBA00023125"/>
    </source>
</evidence>
<dbReference type="OrthoDB" id="9795776at2"/>
<reference evidence="5 6" key="1">
    <citation type="journal article" date="1992" name="Lakartidningen">
        <title>[Penicillin V and not amoxicillin is the first choice preparation in acute otitis].</title>
        <authorList>
            <person name="Kamme C."/>
            <person name="Lundgren K."/>
            <person name="Prellner K."/>
        </authorList>
    </citation>
    <scope>NUCLEOTIDE SEQUENCE [LARGE SCALE GENOMIC DNA]</scope>
    <source>
        <strain evidence="5 6">PC2777IV</strain>
    </source>
</reference>
<dbReference type="PANTHER" id="PTHR43140:SF1">
    <property type="entry name" value="TYPE I RESTRICTION ENZYME ECOKI SPECIFICITY SUBUNIT"/>
    <property type="match status" value="1"/>
</dbReference>
<comment type="caution">
    <text evidence="5">The sequence shown here is derived from an EMBL/GenBank/DDBJ whole genome shotgun (WGS) entry which is preliminary data.</text>
</comment>
<evidence type="ECO:0000256" key="2">
    <source>
        <dbReference type="ARBA" id="ARBA00022747"/>
    </source>
</evidence>
<dbReference type="AlphaFoldDB" id="A0A5C8G1M4"/>
<name>A0A5C8G1M4_9SPIR</name>
<sequence length="185" mass="21425">MNKLPDGWEEKYIEEVFEIRKNYTNARKDLDNNSNISYLHYGDIHKYYQHKLDCKNISLPKISENKLSKDINKLELVKNGDLIVVDVSEDYKGICSSVEVKNLSYKLVSVLHTLLLRDKGNYFADGYKGYIFYKNNVHKECCKVATGISVYGINRENLRKIKIPIPPLDEQKRIASALSKIDAYL</sequence>
<dbReference type="InterPro" id="IPR000055">
    <property type="entry name" value="Restrct_endonuc_typeI_TRD"/>
</dbReference>
<comment type="similarity">
    <text evidence="1">Belongs to the type-I restriction system S methylase family.</text>
</comment>
<dbReference type="SUPFAM" id="SSF116734">
    <property type="entry name" value="DNA methylase specificity domain"/>
    <property type="match status" value="1"/>
</dbReference>
<dbReference type="PANTHER" id="PTHR43140">
    <property type="entry name" value="TYPE-1 RESTRICTION ENZYME ECOKI SPECIFICITY PROTEIN"/>
    <property type="match status" value="1"/>
</dbReference>
<dbReference type="InterPro" id="IPR051212">
    <property type="entry name" value="Type-I_RE_S_subunit"/>
</dbReference>